<comment type="caution">
    <text evidence="2">The sequence shown here is derived from an EMBL/GenBank/DDBJ whole genome shotgun (WGS) entry which is preliminary data.</text>
</comment>
<dbReference type="AlphaFoldDB" id="A0A1G1Y4H1"/>
<evidence type="ECO:0000313" key="3">
    <source>
        <dbReference type="Proteomes" id="UP000178747"/>
    </source>
</evidence>
<evidence type="ECO:0000259" key="1">
    <source>
        <dbReference type="Pfam" id="PF00535"/>
    </source>
</evidence>
<dbReference type="Gene3D" id="3.90.550.10">
    <property type="entry name" value="Spore Coat Polysaccharide Biosynthesis Protein SpsA, Chain A"/>
    <property type="match status" value="1"/>
</dbReference>
<dbReference type="InterPro" id="IPR029044">
    <property type="entry name" value="Nucleotide-diphossugar_trans"/>
</dbReference>
<dbReference type="SUPFAM" id="SSF53448">
    <property type="entry name" value="Nucleotide-diphospho-sugar transferases"/>
    <property type="match status" value="1"/>
</dbReference>
<evidence type="ECO:0000313" key="2">
    <source>
        <dbReference type="EMBL" id="OGY47208.1"/>
    </source>
</evidence>
<proteinExistence type="predicted"/>
<dbReference type="CDD" id="cd00761">
    <property type="entry name" value="Glyco_tranf_GTA_type"/>
    <property type="match status" value="1"/>
</dbReference>
<dbReference type="Proteomes" id="UP000178747">
    <property type="component" value="Unassembled WGS sequence"/>
</dbReference>
<dbReference type="Pfam" id="PF00535">
    <property type="entry name" value="Glycos_transf_2"/>
    <property type="match status" value="1"/>
</dbReference>
<protein>
    <recommendedName>
        <fullName evidence="1">Glycosyltransferase 2-like domain-containing protein</fullName>
    </recommendedName>
</protein>
<gene>
    <name evidence="2" type="ORF">A3J62_02465</name>
</gene>
<sequence>MDKEIILSVIIPTYNRVNFLETTVNCFISQITAGGFKNDVELVIGNDASPDKTREYLEKLKALYPFVKTFTNAENLGLSGNVEKLVDTANANFIWLFGEDDLITPLSLKRVLESIKTDNPNIIVFNTVNMISLDDRNLEYKIPGENRLALKNDVFVESFEADKSKLLSIKNWLYLTNLVSASAFKKDLFLANLPLAKKYVRSENVYLFQAPLIIGIAKQGRLKIIAQRSVLHRKNETHWSKTIHGNFRVSLYDGSEIVRLIKDYIPSEYKAYEKIFAVQTFTAVRKGKELGVNVTKCILDAIKKYYDCFPYSIRFFLALLTPVIIFKLSKKLWPKRSI</sequence>
<dbReference type="InterPro" id="IPR001173">
    <property type="entry name" value="Glyco_trans_2-like"/>
</dbReference>
<accession>A0A1G1Y4H1</accession>
<dbReference type="EMBL" id="MHIH01000048">
    <property type="protein sequence ID" value="OGY47208.1"/>
    <property type="molecule type" value="Genomic_DNA"/>
</dbReference>
<feature type="domain" description="Glycosyltransferase 2-like" evidence="1">
    <location>
        <begin position="8"/>
        <end position="129"/>
    </location>
</feature>
<dbReference type="PANTHER" id="PTHR22916">
    <property type="entry name" value="GLYCOSYLTRANSFERASE"/>
    <property type="match status" value="1"/>
</dbReference>
<dbReference type="GO" id="GO:0016758">
    <property type="term" value="F:hexosyltransferase activity"/>
    <property type="evidence" value="ECO:0007669"/>
    <property type="project" value="UniProtKB-ARBA"/>
</dbReference>
<name>A0A1G1Y4H1_9BACT</name>
<organism evidence="2 3">
    <name type="scientific">Candidatus Buchananbacteria bacterium RIFCSPHIGHO2_02_FULL_38_8</name>
    <dbReference type="NCBI Taxonomy" id="1797538"/>
    <lineage>
        <taxon>Bacteria</taxon>
        <taxon>Candidatus Buchananiibacteriota</taxon>
    </lineage>
</organism>
<reference evidence="2 3" key="1">
    <citation type="journal article" date="2016" name="Nat. Commun.">
        <title>Thousands of microbial genomes shed light on interconnected biogeochemical processes in an aquifer system.</title>
        <authorList>
            <person name="Anantharaman K."/>
            <person name="Brown C.T."/>
            <person name="Hug L.A."/>
            <person name="Sharon I."/>
            <person name="Castelle C.J."/>
            <person name="Probst A.J."/>
            <person name="Thomas B.C."/>
            <person name="Singh A."/>
            <person name="Wilkins M.J."/>
            <person name="Karaoz U."/>
            <person name="Brodie E.L."/>
            <person name="Williams K.H."/>
            <person name="Hubbard S.S."/>
            <person name="Banfield J.F."/>
        </authorList>
    </citation>
    <scope>NUCLEOTIDE SEQUENCE [LARGE SCALE GENOMIC DNA]</scope>
</reference>
<dbReference type="PANTHER" id="PTHR22916:SF3">
    <property type="entry name" value="UDP-GLCNAC:BETAGAL BETA-1,3-N-ACETYLGLUCOSAMINYLTRANSFERASE-LIKE PROTEIN 1"/>
    <property type="match status" value="1"/>
</dbReference>